<reference evidence="2 3" key="1">
    <citation type="submission" date="2016-10" db="EMBL/GenBank/DDBJ databases">
        <authorList>
            <person name="de Groot N.N."/>
        </authorList>
    </citation>
    <scope>NUCLEOTIDE SEQUENCE [LARGE SCALE GENOMIC DNA]</scope>
    <source>
        <strain evidence="2 3">DSM 27078</strain>
    </source>
</reference>
<dbReference type="RefSeq" id="WP_091466159.1">
    <property type="nucleotide sequence ID" value="NZ_FOEI01000002.1"/>
</dbReference>
<evidence type="ECO:0000256" key="1">
    <source>
        <dbReference type="SAM" id="Phobius"/>
    </source>
</evidence>
<proteinExistence type="predicted"/>
<dbReference type="EMBL" id="FOEI01000002">
    <property type="protein sequence ID" value="SEP78092.1"/>
    <property type="molecule type" value="Genomic_DNA"/>
</dbReference>
<name>A0A1H9AMP6_9FLAO</name>
<dbReference type="STRING" id="1299341.SAMN05444005_102242"/>
<dbReference type="AlphaFoldDB" id="A0A1H9AMP6"/>
<evidence type="ECO:0000313" key="3">
    <source>
        <dbReference type="Proteomes" id="UP000198648"/>
    </source>
</evidence>
<feature type="transmembrane region" description="Helical" evidence="1">
    <location>
        <begin position="38"/>
        <end position="57"/>
    </location>
</feature>
<dbReference type="SUPFAM" id="SSF48452">
    <property type="entry name" value="TPR-like"/>
    <property type="match status" value="1"/>
</dbReference>
<dbReference type="Proteomes" id="UP000198648">
    <property type="component" value="Unassembled WGS sequence"/>
</dbReference>
<dbReference type="OrthoDB" id="886912at2"/>
<organism evidence="2 3">
    <name type="scientific">Flavobacterium urocaniciphilum</name>
    <dbReference type="NCBI Taxonomy" id="1299341"/>
    <lineage>
        <taxon>Bacteria</taxon>
        <taxon>Pseudomonadati</taxon>
        <taxon>Bacteroidota</taxon>
        <taxon>Flavobacteriia</taxon>
        <taxon>Flavobacteriales</taxon>
        <taxon>Flavobacteriaceae</taxon>
        <taxon>Flavobacterium</taxon>
    </lineage>
</organism>
<keyword evidence="3" id="KW-1185">Reference proteome</keyword>
<feature type="transmembrane region" description="Helical" evidence="1">
    <location>
        <begin position="12"/>
        <end position="32"/>
    </location>
</feature>
<evidence type="ECO:0008006" key="4">
    <source>
        <dbReference type="Google" id="ProtNLM"/>
    </source>
</evidence>
<gene>
    <name evidence="2" type="ORF">SAMN05444005_102242</name>
</gene>
<accession>A0A1H9AMP6</accession>
<evidence type="ECO:0000313" key="2">
    <source>
        <dbReference type="EMBL" id="SEP78092.1"/>
    </source>
</evidence>
<keyword evidence="1" id="KW-0812">Transmembrane</keyword>
<dbReference type="Gene3D" id="1.25.40.10">
    <property type="entry name" value="Tetratricopeptide repeat domain"/>
    <property type="match status" value="1"/>
</dbReference>
<sequence>MASNIPVVKQAAWISIIPQIGVMILLFGFYYLIGLKEFILYGALTYLLFSYSLRVFVPKSHRKGIKLMKKNKFEIAILNFENSYNFFVKNNWIDKYRYLTLLSSSKMTYREMALCNIAFCYGQIGNGKMMKEYYKKTLVEFPDNSIAYSAIKAIDSLK</sequence>
<protein>
    <recommendedName>
        <fullName evidence="4">Tetratricopeptide repeat-containing protein</fullName>
    </recommendedName>
</protein>
<dbReference type="InterPro" id="IPR011990">
    <property type="entry name" value="TPR-like_helical_dom_sf"/>
</dbReference>
<keyword evidence="1" id="KW-0472">Membrane</keyword>
<keyword evidence="1" id="KW-1133">Transmembrane helix</keyword>